<dbReference type="AlphaFoldDB" id="A0A484AVV4"/>
<dbReference type="OrthoDB" id="308449at2759"/>
<comment type="caution">
    <text evidence="3">The sequence shown here is derived from an EMBL/GenBank/DDBJ whole genome shotgun (WGS) entry which is preliminary data.</text>
</comment>
<organism evidence="3 4">
    <name type="scientific">Drosophila navojoa</name>
    <name type="common">Fruit fly</name>
    <dbReference type="NCBI Taxonomy" id="7232"/>
    <lineage>
        <taxon>Eukaryota</taxon>
        <taxon>Metazoa</taxon>
        <taxon>Ecdysozoa</taxon>
        <taxon>Arthropoda</taxon>
        <taxon>Hexapoda</taxon>
        <taxon>Insecta</taxon>
        <taxon>Pterygota</taxon>
        <taxon>Neoptera</taxon>
        <taxon>Endopterygota</taxon>
        <taxon>Diptera</taxon>
        <taxon>Brachycera</taxon>
        <taxon>Muscomorpha</taxon>
        <taxon>Ephydroidea</taxon>
        <taxon>Drosophilidae</taxon>
        <taxon>Drosophila</taxon>
    </lineage>
</organism>
<dbReference type="Proteomes" id="UP000295192">
    <property type="component" value="Unassembled WGS sequence"/>
</dbReference>
<dbReference type="Pfam" id="PF00400">
    <property type="entry name" value="WD40"/>
    <property type="match status" value="1"/>
</dbReference>
<proteinExistence type="predicted"/>
<name>A0A484AVV4_DRONA</name>
<dbReference type="PANTHER" id="PTHR44675:SF1">
    <property type="entry name" value="P21-ACTIVATED PROTEIN KINASE-INTERACTING PROTEIN 1"/>
    <property type="match status" value="1"/>
</dbReference>
<sequence>MVPAIEIIVGTYTEYLLGYQLCESRDKNGDKKIQLKPTFADRSHDGSIKSLAVHKHWIATGGIDDRIFIYDMRLRKQAHVLNAHKGVVNTLVFSSDSTHLMSGGVDGHMIATRLANWSTEGDWPRPHNGKAVTHIACHPSSRMCLSLGADQVLNTWNLVKGRIAYRTNLKSKRTLGNTPDCLTWSPEGNFFTIAGPLTVEIWSIQTASVMKQISLASKPICVAWLEEQSCVVGLENGCIAWISVCEEKDTASKMIKMHDNRVKGVGFMHDTLVTISSMGEIKAWKCDVYNKRVSLLACTNIDCRPTCLSLLDSSQFDKSQESTPTQSIGKQQTARLAARIEALESQKPRSYVAIEYDENDNENNENDENNEDDEDDESEYVSSDPESEPSDSDETYENDEDSELDEDEDEPERKTSKKQSQAKLKKGSPTKRKQAAPKQTNSKRAKN</sequence>
<feature type="region of interest" description="Disordered" evidence="2">
    <location>
        <begin position="348"/>
        <end position="447"/>
    </location>
</feature>
<reference evidence="3 4" key="1">
    <citation type="journal article" date="2019" name="J. Hered.">
        <title>An Improved Genome Assembly for Drosophila navojoa, the Basal Species in the mojavensis Cluster.</title>
        <authorList>
            <person name="Vanderlinde T."/>
            <person name="Dupim E.G."/>
            <person name="Nazario-Yepiz N.O."/>
            <person name="Carvalho A.B."/>
        </authorList>
    </citation>
    <scope>NUCLEOTIDE SEQUENCE [LARGE SCALE GENOMIC DNA]</scope>
    <source>
        <strain evidence="3">Navoj_Jal97</strain>
        <tissue evidence="3">Whole organism</tissue>
    </source>
</reference>
<evidence type="ECO:0000256" key="1">
    <source>
        <dbReference type="ARBA" id="ARBA00045213"/>
    </source>
</evidence>
<feature type="compositionally biased region" description="Acidic residues" evidence="2">
    <location>
        <begin position="355"/>
        <end position="410"/>
    </location>
</feature>
<evidence type="ECO:0000256" key="2">
    <source>
        <dbReference type="SAM" id="MobiDB-lite"/>
    </source>
</evidence>
<dbReference type="InterPro" id="IPR015943">
    <property type="entry name" value="WD40/YVTN_repeat-like_dom_sf"/>
</dbReference>
<dbReference type="STRING" id="7232.A0A484AVV4"/>
<gene>
    <name evidence="3" type="ORF">AWZ03_013577</name>
</gene>
<dbReference type="InterPro" id="IPR001680">
    <property type="entry name" value="WD40_rpt"/>
</dbReference>
<evidence type="ECO:0000313" key="3">
    <source>
        <dbReference type="EMBL" id="TDG40000.1"/>
    </source>
</evidence>
<protein>
    <submittedName>
        <fullName evidence="3">Uncharacterized protein</fullName>
    </submittedName>
</protein>
<accession>A0A484AVV4</accession>
<comment type="function">
    <text evidence="1">Negatively regulates the PAK1 kinase. PAK1 is a member of the PAK kinase family, which has been shown to play a positive role in the regulation of signaling pathways involving MAPK8 and RELA. PAK1 exists as an inactive homodimer, which is activated by binding of small GTPases such as CDC42 to an N-terminal regulatory domain. PAK1IP1 also binds to the N-terminus of PAK1, and inhibits the specific activation of PAK1 by CDC42. May be involved in ribosomal large subunit assembly.</text>
</comment>
<dbReference type="PANTHER" id="PTHR44675">
    <property type="entry name" value="PAK1 INTERACTING PROTEIN 1"/>
    <property type="match status" value="1"/>
</dbReference>
<dbReference type="InterPro" id="IPR036322">
    <property type="entry name" value="WD40_repeat_dom_sf"/>
</dbReference>
<dbReference type="EMBL" id="LSRL02000718">
    <property type="protein sequence ID" value="TDG40000.1"/>
    <property type="molecule type" value="Genomic_DNA"/>
</dbReference>
<dbReference type="InterPro" id="IPR051959">
    <property type="entry name" value="PAK1-Kinase_Regulator"/>
</dbReference>
<keyword evidence="4" id="KW-1185">Reference proteome</keyword>
<evidence type="ECO:0000313" key="4">
    <source>
        <dbReference type="Proteomes" id="UP000295192"/>
    </source>
</evidence>
<feature type="compositionally biased region" description="Basic residues" evidence="2">
    <location>
        <begin position="423"/>
        <end position="447"/>
    </location>
</feature>
<dbReference type="OMA" id="IIIWRTK"/>
<dbReference type="SUPFAM" id="SSF50978">
    <property type="entry name" value="WD40 repeat-like"/>
    <property type="match status" value="1"/>
</dbReference>
<dbReference type="Gene3D" id="2.130.10.10">
    <property type="entry name" value="YVTN repeat-like/Quinoprotein amine dehydrogenase"/>
    <property type="match status" value="2"/>
</dbReference>
<dbReference type="SMART" id="SM00320">
    <property type="entry name" value="WD40"/>
    <property type="match status" value="5"/>
</dbReference>